<evidence type="ECO:0000313" key="5">
    <source>
        <dbReference type="Proteomes" id="UP000639338"/>
    </source>
</evidence>
<accession>A0A834Y2Z7</accession>
<organism evidence="4 5">
    <name type="scientific">Aphidius gifuensis</name>
    <name type="common">Parasitoid wasp</name>
    <dbReference type="NCBI Taxonomy" id="684658"/>
    <lineage>
        <taxon>Eukaryota</taxon>
        <taxon>Metazoa</taxon>
        <taxon>Ecdysozoa</taxon>
        <taxon>Arthropoda</taxon>
        <taxon>Hexapoda</taxon>
        <taxon>Insecta</taxon>
        <taxon>Pterygota</taxon>
        <taxon>Neoptera</taxon>
        <taxon>Endopterygota</taxon>
        <taxon>Hymenoptera</taxon>
        <taxon>Apocrita</taxon>
        <taxon>Ichneumonoidea</taxon>
        <taxon>Braconidae</taxon>
        <taxon>Aphidiinae</taxon>
        <taxon>Aphidius</taxon>
    </lineage>
</organism>
<sequence>MEITYTTVDGDVGARLDRMFGIKSSFLRVKPSDCLLPPHFVFYGTKIRDMEIYDDDVWMVSYPRTGSHWAQEMVWCIGNDCNYEKAKIPLLIRNPLLEASGIMVSGKYVDFFSQLGNSVEKVENMARPRYVKTHLPWELLPRQIPEKTPKMIYVTRNPKDTCVSFYHYCRLLHNLNGTFEDFAELFIEDNGPMGPFWKHVLPFWTRRNEKNILFLTYEEMKSDQLSAIKKTADFLGKNISDEQAIELAKHLEFSKMAANPAINLEAIIPQNKDPDTNFIRKGKVGDWRNYINDDLSNRFDEWIEKNTKNTDLKFSFSLN</sequence>
<dbReference type="InterPro" id="IPR000863">
    <property type="entry name" value="Sulfotransferase_dom"/>
</dbReference>
<reference evidence="4 5" key="1">
    <citation type="submission" date="2020-08" db="EMBL/GenBank/DDBJ databases">
        <title>Aphidius gifuensis genome sequencing and assembly.</title>
        <authorList>
            <person name="Du Z."/>
        </authorList>
    </citation>
    <scope>NUCLEOTIDE SEQUENCE [LARGE SCALE GENOMIC DNA]</scope>
    <source>
        <strain evidence="4">YNYX2018</strain>
        <tissue evidence="4">Adults</tissue>
    </source>
</reference>
<evidence type="ECO:0000256" key="1">
    <source>
        <dbReference type="ARBA" id="ARBA00005771"/>
    </source>
</evidence>
<comment type="similarity">
    <text evidence="1">Belongs to the sulfotransferase 1 family.</text>
</comment>
<dbReference type="OrthoDB" id="205623at2759"/>
<evidence type="ECO:0000313" key="4">
    <source>
        <dbReference type="EMBL" id="KAF7997090.1"/>
    </source>
</evidence>
<proteinExistence type="inferred from homology"/>
<dbReference type="Gene3D" id="3.40.50.300">
    <property type="entry name" value="P-loop containing nucleotide triphosphate hydrolases"/>
    <property type="match status" value="1"/>
</dbReference>
<comment type="caution">
    <text evidence="4">The sequence shown here is derived from an EMBL/GenBank/DDBJ whole genome shotgun (WGS) entry which is preliminary data.</text>
</comment>
<dbReference type="InterPro" id="IPR027417">
    <property type="entry name" value="P-loop_NTPase"/>
</dbReference>
<evidence type="ECO:0000256" key="2">
    <source>
        <dbReference type="ARBA" id="ARBA00022679"/>
    </source>
</evidence>
<gene>
    <name evidence="4" type="ORF">HCN44_005367</name>
</gene>
<feature type="domain" description="Sulfotransferase" evidence="3">
    <location>
        <begin position="54"/>
        <end position="310"/>
    </location>
</feature>
<protein>
    <recommendedName>
        <fullName evidence="3">Sulfotransferase domain-containing protein</fullName>
    </recommendedName>
</protein>
<keyword evidence="5" id="KW-1185">Reference proteome</keyword>
<dbReference type="PANTHER" id="PTHR11783">
    <property type="entry name" value="SULFOTRANSFERASE SULT"/>
    <property type="match status" value="1"/>
</dbReference>
<name>A0A834Y2Z7_APHGI</name>
<dbReference type="Pfam" id="PF00685">
    <property type="entry name" value="Sulfotransfer_1"/>
    <property type="match status" value="1"/>
</dbReference>
<keyword evidence="2" id="KW-0808">Transferase</keyword>
<evidence type="ECO:0000259" key="3">
    <source>
        <dbReference type="Pfam" id="PF00685"/>
    </source>
</evidence>
<dbReference type="GO" id="GO:0008146">
    <property type="term" value="F:sulfotransferase activity"/>
    <property type="evidence" value="ECO:0007669"/>
    <property type="project" value="InterPro"/>
</dbReference>
<dbReference type="EMBL" id="JACMRX010000001">
    <property type="protein sequence ID" value="KAF7997090.1"/>
    <property type="molecule type" value="Genomic_DNA"/>
</dbReference>
<dbReference type="Proteomes" id="UP000639338">
    <property type="component" value="Unassembled WGS sequence"/>
</dbReference>
<dbReference type="SUPFAM" id="SSF52540">
    <property type="entry name" value="P-loop containing nucleoside triphosphate hydrolases"/>
    <property type="match status" value="1"/>
</dbReference>
<dbReference type="AlphaFoldDB" id="A0A834Y2Z7"/>